<dbReference type="AlphaFoldDB" id="A0A6A4STM9"/>
<dbReference type="Proteomes" id="UP000438429">
    <property type="component" value="Unassembled WGS sequence"/>
</dbReference>
<sequence length="82" mass="9203">MFFCSESEGMKSTDIQLHPGQFVRLQPAAHTSTPAGRRLLIRSKSVQFSCFTTTSYIRARDDLTTAPSDVFFLFLRRPSSVG</sequence>
<organism evidence="1 2">
    <name type="scientific">Scophthalmus maximus</name>
    <name type="common">Turbot</name>
    <name type="synonym">Psetta maxima</name>
    <dbReference type="NCBI Taxonomy" id="52904"/>
    <lineage>
        <taxon>Eukaryota</taxon>
        <taxon>Metazoa</taxon>
        <taxon>Chordata</taxon>
        <taxon>Craniata</taxon>
        <taxon>Vertebrata</taxon>
        <taxon>Euteleostomi</taxon>
        <taxon>Actinopterygii</taxon>
        <taxon>Neopterygii</taxon>
        <taxon>Teleostei</taxon>
        <taxon>Neoteleostei</taxon>
        <taxon>Acanthomorphata</taxon>
        <taxon>Carangaria</taxon>
        <taxon>Pleuronectiformes</taxon>
        <taxon>Pleuronectoidei</taxon>
        <taxon>Scophthalmidae</taxon>
        <taxon>Scophthalmus</taxon>
    </lineage>
</organism>
<dbReference type="EMBL" id="VEVO01000011">
    <property type="protein sequence ID" value="KAF0034394.1"/>
    <property type="molecule type" value="Genomic_DNA"/>
</dbReference>
<comment type="caution">
    <text evidence="1">The sequence shown here is derived from an EMBL/GenBank/DDBJ whole genome shotgun (WGS) entry which is preliminary data.</text>
</comment>
<gene>
    <name evidence="1" type="ORF">F2P81_012152</name>
</gene>
<accession>A0A6A4STM9</accession>
<evidence type="ECO:0000313" key="1">
    <source>
        <dbReference type="EMBL" id="KAF0034394.1"/>
    </source>
</evidence>
<evidence type="ECO:0000313" key="2">
    <source>
        <dbReference type="Proteomes" id="UP000438429"/>
    </source>
</evidence>
<protein>
    <submittedName>
        <fullName evidence="1">Uncharacterized protein</fullName>
    </submittedName>
</protein>
<proteinExistence type="predicted"/>
<name>A0A6A4STM9_SCOMX</name>
<reference evidence="1 2" key="1">
    <citation type="submission" date="2019-06" db="EMBL/GenBank/DDBJ databases">
        <title>Draft genomes of female and male turbot (Scophthalmus maximus).</title>
        <authorList>
            <person name="Xu H."/>
            <person name="Xu X.-W."/>
            <person name="Shao C."/>
            <person name="Chen S."/>
        </authorList>
    </citation>
    <scope>NUCLEOTIDE SEQUENCE [LARGE SCALE GENOMIC DNA]</scope>
    <source>
        <strain evidence="1">Ysfricsl-2016a</strain>
        <tissue evidence="1">Blood</tissue>
    </source>
</reference>